<dbReference type="Gene3D" id="3.40.1350.60">
    <property type="match status" value="1"/>
</dbReference>
<dbReference type="CDD" id="cd04301">
    <property type="entry name" value="NAT_SF"/>
    <property type="match status" value="1"/>
</dbReference>
<dbReference type="PROSITE" id="PS51186">
    <property type="entry name" value="GNAT"/>
    <property type="match status" value="1"/>
</dbReference>
<evidence type="ECO:0000259" key="2">
    <source>
        <dbReference type="PROSITE" id="PS51186"/>
    </source>
</evidence>
<proteinExistence type="inferred from homology"/>
<dbReference type="AlphaFoldDB" id="A0A379C5W5"/>
<evidence type="ECO:0000313" key="3">
    <source>
        <dbReference type="EMBL" id="SUB57521.1"/>
    </source>
</evidence>
<dbReference type="PANTHER" id="PTHR30545:SF2">
    <property type="entry name" value="SUGAR FERMENTATION STIMULATION PROTEIN A"/>
    <property type="match status" value="1"/>
</dbReference>
<comment type="similarity">
    <text evidence="1">Belongs to the SfsA family.</text>
</comment>
<dbReference type="GO" id="GO:0016747">
    <property type="term" value="F:acyltransferase activity, transferring groups other than amino-acyl groups"/>
    <property type="evidence" value="ECO:0007669"/>
    <property type="project" value="InterPro"/>
</dbReference>
<dbReference type="InterPro" id="IPR000182">
    <property type="entry name" value="GNAT_dom"/>
</dbReference>
<reference evidence="3 4" key="1">
    <citation type="submission" date="2018-06" db="EMBL/GenBank/DDBJ databases">
        <authorList>
            <consortium name="Pathogen Informatics"/>
            <person name="Doyle S."/>
        </authorList>
    </citation>
    <scope>NUCLEOTIDE SEQUENCE [LARGE SCALE GENOMIC DNA]</scope>
    <source>
        <strain evidence="3 4">NCTC13149</strain>
    </source>
</reference>
<protein>
    <recommendedName>
        <fullName evidence="1">Sugar fermentation stimulation protein homolog</fullName>
    </recommendedName>
</protein>
<dbReference type="PANTHER" id="PTHR30545">
    <property type="entry name" value="SUGAR FERMENTATION STIMULATION PROTEIN A"/>
    <property type="match status" value="1"/>
</dbReference>
<dbReference type="Pfam" id="PF03749">
    <property type="entry name" value="SfsA"/>
    <property type="match status" value="1"/>
</dbReference>
<accession>A0A379C5W5</accession>
<dbReference type="HAMAP" id="MF_00095">
    <property type="entry name" value="SfsA"/>
    <property type="match status" value="1"/>
</dbReference>
<dbReference type="EMBL" id="UGSZ01000001">
    <property type="protein sequence ID" value="SUB57521.1"/>
    <property type="molecule type" value="Genomic_DNA"/>
</dbReference>
<dbReference type="InterPro" id="IPR016181">
    <property type="entry name" value="Acyl_CoA_acyltransferase"/>
</dbReference>
<evidence type="ECO:0000256" key="1">
    <source>
        <dbReference type="HAMAP-Rule" id="MF_00095"/>
    </source>
</evidence>
<dbReference type="InterPro" id="IPR005224">
    <property type="entry name" value="SfsA"/>
</dbReference>
<dbReference type="STRING" id="1122949.GCA_000378725_01102"/>
<dbReference type="CDD" id="cd22359">
    <property type="entry name" value="SfsA-like_bacterial"/>
    <property type="match status" value="1"/>
</dbReference>
<sequence length="398" mass="46363">MKYQEIVKGNFIERINRFIGKVIIDGKEELVYIPNTGRCEELFIRNAQCYLSKNDSPKRKTKYTLTSILKNEILINVDSTAPNNVVEEAIKENKIDFGFEVKGYKREFKFDKSRFDFYLEGENKKAFLEVKGVTLENNGLASFPDAPTKRGLKHIKELSMAIDEGYDAYILFLIQMHGPNEFFPNYKRHYDFAKELEMDNQKGVKVLVYDSLVSPYEIKILDKINYNLDHIILRLAEFSDKKAIEKIYDDGSKSLHAMGVDQWQGSYKPNLSNMQELLNKEELFVLEDKVPVATAILQTYDSDYEDIRGEYLYGKKYLSIHRFAVAGNHRNKGYARKLLNKIEDLAVEMGLNVLRIDTHKDNYKMQHILRSCGFRFAGVIYFKGKLPRDSFEKPLRIK</sequence>
<dbReference type="SUPFAM" id="SSF55729">
    <property type="entry name" value="Acyl-CoA N-acyltransferases (Nat)"/>
    <property type="match status" value="1"/>
</dbReference>
<dbReference type="Proteomes" id="UP000255517">
    <property type="component" value="Unassembled WGS sequence"/>
</dbReference>
<dbReference type="NCBIfam" id="TIGR00230">
    <property type="entry name" value="sfsA"/>
    <property type="match status" value="1"/>
</dbReference>
<dbReference type="InterPro" id="IPR041465">
    <property type="entry name" value="SfsA_N"/>
</dbReference>
<dbReference type="Gene3D" id="2.40.50.580">
    <property type="match status" value="1"/>
</dbReference>
<dbReference type="RefSeq" id="WP_019034854.1">
    <property type="nucleotide sequence ID" value="NZ_UGSZ01000001.1"/>
</dbReference>
<dbReference type="InterPro" id="IPR040452">
    <property type="entry name" value="SfsA_C"/>
</dbReference>
<gene>
    <name evidence="1 3" type="primary">sfsA</name>
    <name evidence="3" type="ORF">NCTC13149_01364</name>
</gene>
<name>A0A379C5W5_9FIRM</name>
<dbReference type="Pfam" id="PF17746">
    <property type="entry name" value="SfsA_N"/>
    <property type="match status" value="1"/>
</dbReference>
<evidence type="ECO:0000313" key="4">
    <source>
        <dbReference type="Proteomes" id="UP000255517"/>
    </source>
</evidence>
<dbReference type="Pfam" id="PF00583">
    <property type="entry name" value="Acetyltransf_1"/>
    <property type="match status" value="1"/>
</dbReference>
<dbReference type="Gene3D" id="3.40.630.30">
    <property type="match status" value="1"/>
</dbReference>
<organism evidence="3 4">
    <name type="scientific">Peptoniphilus lacrimalis</name>
    <dbReference type="NCBI Taxonomy" id="33031"/>
    <lineage>
        <taxon>Bacteria</taxon>
        <taxon>Bacillati</taxon>
        <taxon>Bacillota</taxon>
        <taxon>Tissierellia</taxon>
        <taxon>Tissierellales</taxon>
        <taxon>Peptoniphilaceae</taxon>
        <taxon>Peptoniphilus</taxon>
    </lineage>
</organism>
<dbReference type="OrthoDB" id="9802365at2"/>
<feature type="domain" description="N-acetyltransferase" evidence="2">
    <location>
        <begin position="231"/>
        <end position="396"/>
    </location>
</feature>
<dbReference type="GO" id="GO:0003677">
    <property type="term" value="F:DNA binding"/>
    <property type="evidence" value="ECO:0007669"/>
    <property type="project" value="InterPro"/>
</dbReference>